<keyword evidence="1" id="KW-0677">Repeat</keyword>
<dbReference type="Pfam" id="PF08742">
    <property type="entry name" value="C8"/>
    <property type="match status" value="2"/>
</dbReference>
<dbReference type="PANTHER" id="PTHR11339:SF244">
    <property type="entry name" value="IGGFC-BINDING PROTEIN"/>
    <property type="match status" value="1"/>
</dbReference>
<dbReference type="PANTHER" id="PTHR11339">
    <property type="entry name" value="EXTRACELLULAR MATRIX GLYCOPROTEIN RELATED"/>
    <property type="match status" value="1"/>
</dbReference>
<dbReference type="Pfam" id="PF01826">
    <property type="entry name" value="TIL"/>
    <property type="match status" value="2"/>
</dbReference>
<dbReference type="SMART" id="SM00215">
    <property type="entry name" value="VWC_out"/>
    <property type="match status" value="2"/>
</dbReference>
<evidence type="ECO:0000259" key="4">
    <source>
        <dbReference type="PROSITE" id="PS51233"/>
    </source>
</evidence>
<dbReference type="GO" id="GO:0031012">
    <property type="term" value="C:extracellular matrix"/>
    <property type="evidence" value="ECO:0007669"/>
    <property type="project" value="TreeGrafter"/>
</dbReference>
<dbReference type="SUPFAM" id="SSF57567">
    <property type="entry name" value="Serine protease inhibitors"/>
    <property type="match status" value="2"/>
</dbReference>
<dbReference type="SMART" id="SM00832">
    <property type="entry name" value="C8"/>
    <property type="match status" value="2"/>
</dbReference>
<dbReference type="InterPro" id="IPR001007">
    <property type="entry name" value="VWF_dom"/>
</dbReference>
<dbReference type="CDD" id="cd19941">
    <property type="entry name" value="TIL"/>
    <property type="match status" value="2"/>
</dbReference>
<dbReference type="EMBL" id="WAAG01201843">
    <property type="protein sequence ID" value="NWI07999.1"/>
    <property type="molecule type" value="Genomic_DNA"/>
</dbReference>
<feature type="domain" description="VWFD" evidence="4">
    <location>
        <begin position="503"/>
        <end position="680"/>
    </location>
</feature>
<feature type="non-terminal residue" evidence="5">
    <location>
        <position position="772"/>
    </location>
</feature>
<feature type="domain" description="VWFD" evidence="4">
    <location>
        <begin position="118"/>
        <end position="297"/>
    </location>
</feature>
<keyword evidence="3" id="KW-0325">Glycoprotein</keyword>
<dbReference type="InterPro" id="IPR001846">
    <property type="entry name" value="VWF_type-D"/>
</dbReference>
<dbReference type="InterPro" id="IPR014853">
    <property type="entry name" value="VWF/SSPO/ZAN-like_Cys-rich_dom"/>
</dbReference>
<proteinExistence type="predicted"/>
<sequence>CPPNSTYSTCGLACPATCNLPAVSLGCADTATCVESCVCHEGLVLDADACIPPSECGCVFRGLFHGLGEEFWGDLTCTQRCVCDAEQRQAVCRDSACGPKEECRVEEGIQDCYPKVSGVCTAVGATHYETFDGRRFIFQGTCVYLLVGLCEDTPNLVGFQVLVQNGHRGDNLLSFIAVVTVKVYNKTISISREHPGKITIDEQLVNLPYHYSDGRIVVYRDGQDAVVETSFGLVVTYDWHSRVTATVPSGFASALCGLCGNFNGAASDDTMTRDKQVTSDPDAFGSSWKVTDVPGCGERSTAECSGTAAPSRPQQEVSGTGCGIILEADGPFGACHGHVDARQYFQSCVRDSCLFPDQEEGICPVVAGYATACQAAGVSIGSWRTENFCYVPCPSNSSYELCSHTCRHSCGADSAACPGRCREGCACRDGLVLSGDECVPVSRCGCSHRGVYYKEGETFHRAEQETCRCLSGGTVECHNTSCPDGGPGKVTDGVFRCPSRVSGTCVATGDRAYVTFDGMAFNVTGTCSYVLTRTCTGDNVTSFVVTIQKEARQKGKVSGIQALSVEVYGVTLTLRQGKGADVMVDSISHHLPTVLSEGQVQVYPHGTGVLLRTDFGLAVHYDLVRHVMVTVPQTHVGRLCGLCGNYNGHPDDDFRLSSGQPAPDATAFGSAWKTTDTPCDDTCAKDECPTCTEEKVAVLQKPNYCGLLVAPEGPFGSCHRIIDPIPYSQSCIQDICMTGGDTRVLCQSIQSYVTACQGAGVTVGAWRTPSFC</sequence>
<dbReference type="Proteomes" id="UP000629438">
    <property type="component" value="Unassembled WGS sequence"/>
</dbReference>
<dbReference type="Pfam" id="PF00094">
    <property type="entry name" value="VWD"/>
    <property type="match status" value="2"/>
</dbReference>
<evidence type="ECO:0000256" key="2">
    <source>
        <dbReference type="ARBA" id="ARBA00023157"/>
    </source>
</evidence>
<evidence type="ECO:0000313" key="6">
    <source>
        <dbReference type="Proteomes" id="UP000629438"/>
    </source>
</evidence>
<keyword evidence="2" id="KW-1015">Disulfide bond</keyword>
<organism evidence="5 6">
    <name type="scientific">Tichodroma muraria</name>
    <dbReference type="NCBI Taxonomy" id="237442"/>
    <lineage>
        <taxon>Eukaryota</taxon>
        <taxon>Metazoa</taxon>
        <taxon>Chordata</taxon>
        <taxon>Craniata</taxon>
        <taxon>Vertebrata</taxon>
        <taxon>Euteleostomi</taxon>
        <taxon>Archelosauria</taxon>
        <taxon>Archosauria</taxon>
        <taxon>Dinosauria</taxon>
        <taxon>Saurischia</taxon>
        <taxon>Theropoda</taxon>
        <taxon>Coelurosauria</taxon>
        <taxon>Aves</taxon>
        <taxon>Neognathae</taxon>
        <taxon>Neoaves</taxon>
        <taxon>Telluraves</taxon>
        <taxon>Australaves</taxon>
        <taxon>Passeriformes</taxon>
        <taxon>Sittidae</taxon>
        <taxon>Tichodroma</taxon>
    </lineage>
</organism>
<dbReference type="SUPFAM" id="SSF57603">
    <property type="entry name" value="FnI-like domain"/>
    <property type="match status" value="1"/>
</dbReference>
<dbReference type="PROSITE" id="PS51233">
    <property type="entry name" value="VWFD"/>
    <property type="match status" value="2"/>
</dbReference>
<dbReference type="InterPro" id="IPR050780">
    <property type="entry name" value="Mucin_vWF_Thrombospondin_sf"/>
</dbReference>
<feature type="non-terminal residue" evidence="5">
    <location>
        <position position="1"/>
    </location>
</feature>
<dbReference type="SMART" id="SM00216">
    <property type="entry name" value="VWD"/>
    <property type="match status" value="2"/>
</dbReference>
<name>A0A850ZHI0_9PASS</name>
<accession>A0A850ZHI0</accession>
<gene>
    <name evidence="5" type="primary">Fcgbp_5</name>
    <name evidence="5" type="ORF">TICMUR_R07836</name>
</gene>
<dbReference type="AlphaFoldDB" id="A0A850ZHI0"/>
<dbReference type="InterPro" id="IPR002919">
    <property type="entry name" value="TIL_dom"/>
</dbReference>
<dbReference type="GO" id="GO:0005615">
    <property type="term" value="C:extracellular space"/>
    <property type="evidence" value="ECO:0007669"/>
    <property type="project" value="TreeGrafter"/>
</dbReference>
<keyword evidence="6" id="KW-1185">Reference proteome</keyword>
<reference evidence="5" key="1">
    <citation type="submission" date="2019-09" db="EMBL/GenBank/DDBJ databases">
        <title>Bird 10,000 Genomes (B10K) Project - Family phase.</title>
        <authorList>
            <person name="Zhang G."/>
        </authorList>
    </citation>
    <scope>NUCLEOTIDE SEQUENCE</scope>
    <source>
        <strain evidence="5">B10K-DU-012-47</strain>
    </source>
</reference>
<dbReference type="Gene3D" id="2.10.25.10">
    <property type="entry name" value="Laminin"/>
    <property type="match status" value="2"/>
</dbReference>
<comment type="caution">
    <text evidence="5">The sequence shown here is derived from an EMBL/GenBank/DDBJ whole genome shotgun (WGS) entry which is preliminary data.</text>
</comment>
<dbReference type="InterPro" id="IPR036084">
    <property type="entry name" value="Ser_inhib-like_sf"/>
</dbReference>
<evidence type="ECO:0000313" key="5">
    <source>
        <dbReference type="EMBL" id="NWI07999.1"/>
    </source>
</evidence>
<dbReference type="OrthoDB" id="3438930at2759"/>
<protein>
    <submittedName>
        <fullName evidence="5">FCGBP protein</fullName>
    </submittedName>
</protein>
<evidence type="ECO:0000256" key="1">
    <source>
        <dbReference type="ARBA" id="ARBA00022737"/>
    </source>
</evidence>
<evidence type="ECO:0000256" key="3">
    <source>
        <dbReference type="ARBA" id="ARBA00023180"/>
    </source>
</evidence>